<dbReference type="GO" id="GO:0012505">
    <property type="term" value="C:endomembrane system"/>
    <property type="evidence" value="ECO:0007669"/>
    <property type="project" value="UniProtKB-SubCell"/>
</dbReference>
<dbReference type="Pfam" id="PF03824">
    <property type="entry name" value="NicO"/>
    <property type="match status" value="1"/>
</dbReference>
<comment type="caution">
    <text evidence="8">Lacks conserved residue(s) required for the propagation of feature annotation.</text>
</comment>
<keyword evidence="7 8" id="KW-0472">Membrane</keyword>
<dbReference type="InterPro" id="IPR011541">
    <property type="entry name" value="Ni/Co_transpt_high_affinity"/>
</dbReference>
<name>A0AAU7GGC2_9MICO</name>
<dbReference type="EMBL" id="CP157390">
    <property type="protein sequence ID" value="XBM50006.1"/>
    <property type="molecule type" value="Genomic_DNA"/>
</dbReference>
<sequence>MQTVRHPWQMYPLGLLFGLGFDTATEVGLLAVAATSAVAGLPWYAVLALPLLFAAGMSLLDTADGLVMRFAYGWALRDPARRVRYNAVVTGLSVAVALVIGTSELAGLVGGRLDLSGGVWSWAASLDLNAVGFGVAALLVAVWVAAVAGRRLTRHRGVRQRRTAPATSAPRTPPG</sequence>
<accession>A0AAU7GGC2</accession>
<dbReference type="PANTHER" id="PTHR31611">
    <property type="entry name" value="HIGH-AFFINITY NICKEL TRANSPORT PROTEIN NIC1"/>
    <property type="match status" value="1"/>
</dbReference>
<feature type="transmembrane region" description="Helical" evidence="8">
    <location>
        <begin position="43"/>
        <end position="67"/>
    </location>
</feature>
<evidence type="ECO:0000313" key="10">
    <source>
        <dbReference type="EMBL" id="XBM50006.1"/>
    </source>
</evidence>
<feature type="transmembrane region" description="Helical" evidence="8">
    <location>
        <begin position="88"/>
        <end position="110"/>
    </location>
</feature>
<evidence type="ECO:0000256" key="8">
    <source>
        <dbReference type="RuleBase" id="RU362101"/>
    </source>
</evidence>
<evidence type="ECO:0000256" key="2">
    <source>
        <dbReference type="ARBA" id="ARBA00010892"/>
    </source>
</evidence>
<comment type="similarity">
    <text evidence="2 8">Belongs to the NiCoT transporter (TC 2.A.52) family.</text>
</comment>
<dbReference type="PANTHER" id="PTHR31611:SF0">
    <property type="entry name" value="HIGH-AFFINITY NICKEL TRANSPORT PROTEIN NIC1"/>
    <property type="match status" value="1"/>
</dbReference>
<dbReference type="GO" id="GO:0005886">
    <property type="term" value="C:plasma membrane"/>
    <property type="evidence" value="ECO:0007669"/>
    <property type="project" value="UniProtKB-SubCell"/>
</dbReference>
<reference evidence="10" key="1">
    <citation type="submission" date="2024-05" db="EMBL/GenBank/DDBJ databases">
        <title>The Natural Products Discovery Center: Release of the First 8490 Sequenced Strains for Exploring Actinobacteria Biosynthetic Diversity.</title>
        <authorList>
            <person name="Kalkreuter E."/>
            <person name="Kautsar S.A."/>
            <person name="Yang D."/>
            <person name="Bader C.D."/>
            <person name="Teijaro C.N."/>
            <person name="Fluegel L."/>
            <person name="Davis C.M."/>
            <person name="Simpson J.R."/>
            <person name="Lauterbach L."/>
            <person name="Steele A.D."/>
            <person name="Gui C."/>
            <person name="Meng S."/>
            <person name="Li G."/>
            <person name="Viehrig K."/>
            <person name="Ye F."/>
            <person name="Su P."/>
            <person name="Kiefer A.F."/>
            <person name="Nichols A."/>
            <person name="Cepeda A.J."/>
            <person name="Yan W."/>
            <person name="Fan B."/>
            <person name="Jiang Y."/>
            <person name="Adhikari A."/>
            <person name="Zheng C.-J."/>
            <person name="Schuster L."/>
            <person name="Cowan T.M."/>
            <person name="Smanski M.J."/>
            <person name="Chevrette M.G."/>
            <person name="de Carvalho L.P.S."/>
            <person name="Shen B."/>
        </authorList>
    </citation>
    <scope>NUCLEOTIDE SEQUENCE</scope>
    <source>
        <strain evidence="10">NPDC080035</strain>
    </source>
</reference>
<feature type="compositionally biased region" description="Low complexity" evidence="9">
    <location>
        <begin position="163"/>
        <end position="175"/>
    </location>
</feature>
<evidence type="ECO:0000256" key="5">
    <source>
        <dbReference type="ARBA" id="ARBA00022692"/>
    </source>
</evidence>
<keyword evidence="4" id="KW-0533">Nickel</keyword>
<organism evidence="10">
    <name type="scientific">Leifsonia sp. NPDC080035</name>
    <dbReference type="NCBI Taxonomy" id="3143936"/>
    <lineage>
        <taxon>Bacteria</taxon>
        <taxon>Bacillati</taxon>
        <taxon>Actinomycetota</taxon>
        <taxon>Actinomycetes</taxon>
        <taxon>Micrococcales</taxon>
        <taxon>Microbacteriaceae</taxon>
        <taxon>Leifsonia</taxon>
    </lineage>
</organism>
<protein>
    <recommendedName>
        <fullName evidence="8">Nickel/cobalt efflux system</fullName>
    </recommendedName>
</protein>
<dbReference type="AlphaFoldDB" id="A0AAU7GGC2"/>
<keyword evidence="6 8" id="KW-1133">Transmembrane helix</keyword>
<dbReference type="RefSeq" id="WP_348789916.1">
    <property type="nucleotide sequence ID" value="NZ_CP157390.1"/>
</dbReference>
<feature type="region of interest" description="Disordered" evidence="9">
    <location>
        <begin position="156"/>
        <end position="175"/>
    </location>
</feature>
<evidence type="ECO:0000256" key="3">
    <source>
        <dbReference type="ARBA" id="ARBA00022448"/>
    </source>
</evidence>
<proteinExistence type="inferred from homology"/>
<feature type="transmembrane region" description="Helical" evidence="8">
    <location>
        <begin position="130"/>
        <end position="152"/>
    </location>
</feature>
<evidence type="ECO:0000256" key="9">
    <source>
        <dbReference type="SAM" id="MobiDB-lite"/>
    </source>
</evidence>
<evidence type="ECO:0000256" key="1">
    <source>
        <dbReference type="ARBA" id="ARBA00004127"/>
    </source>
</evidence>
<evidence type="ECO:0000256" key="7">
    <source>
        <dbReference type="ARBA" id="ARBA00023136"/>
    </source>
</evidence>
<dbReference type="InterPro" id="IPR004688">
    <property type="entry name" value="Ni/Co_transpt"/>
</dbReference>
<dbReference type="GO" id="GO:0015099">
    <property type="term" value="F:nickel cation transmembrane transporter activity"/>
    <property type="evidence" value="ECO:0007669"/>
    <property type="project" value="UniProtKB-UniRule"/>
</dbReference>
<evidence type="ECO:0000256" key="6">
    <source>
        <dbReference type="ARBA" id="ARBA00022989"/>
    </source>
</evidence>
<keyword evidence="5 8" id="KW-0812">Transmembrane</keyword>
<keyword evidence="3 8" id="KW-0813">Transport</keyword>
<comment type="subcellular location">
    <subcellularLocation>
        <location evidence="8">Cell membrane</location>
        <topology evidence="8">Multi-pass membrane protein</topology>
    </subcellularLocation>
    <subcellularLocation>
        <location evidence="1">Endomembrane system</location>
        <topology evidence="1">Multi-pass membrane protein</topology>
    </subcellularLocation>
</comment>
<gene>
    <name evidence="10" type="ORF">AAME72_09080</name>
</gene>
<evidence type="ECO:0000256" key="4">
    <source>
        <dbReference type="ARBA" id="ARBA00022596"/>
    </source>
</evidence>